<dbReference type="GO" id="GO:0046872">
    <property type="term" value="F:metal ion binding"/>
    <property type="evidence" value="ECO:0007669"/>
    <property type="project" value="UniProtKB-KW"/>
</dbReference>
<evidence type="ECO:0000313" key="3">
    <source>
        <dbReference type="EMBL" id="AYU77552.1"/>
    </source>
</evidence>
<evidence type="ECO:0000313" key="4">
    <source>
        <dbReference type="EMBL" id="CBZ32955.1"/>
    </source>
</evidence>
<dbReference type="Proteomes" id="UP000008980">
    <property type="component" value="Chromosome 15"/>
</dbReference>
<dbReference type="VEuPathDB" id="TriTrypDB:LdCL_150019300"/>
<reference evidence="3 7" key="4">
    <citation type="journal article" date="2018" name="Sci. Rep.">
        <title>A complete Leishmania donovani reference genome identifies novel genetic variations associated with virulence.</title>
        <authorList>
            <person name="Lypaczewski P."/>
            <person name="Hoshizaki J."/>
            <person name="Zhang W.-W."/>
            <person name="McCall L.-I."/>
            <person name="Torcivia-Rodriguez J."/>
            <person name="Simonyan V."/>
            <person name="Kaur A."/>
            <person name="Dewar K."/>
            <person name="Matlashewski G."/>
        </authorList>
    </citation>
    <scope>NUCLEOTIDE SEQUENCE [LARGE SCALE GENOMIC DNA]</scope>
    <source>
        <strain evidence="3 7">LdCL</strain>
    </source>
</reference>
<dbReference type="EMBL" id="RHLC01000033">
    <property type="protein sequence ID" value="TPP47678.1"/>
    <property type="molecule type" value="Genomic_DNA"/>
</dbReference>
<proteinExistence type="inferred from homology"/>
<evidence type="ECO:0000256" key="1">
    <source>
        <dbReference type="RuleBase" id="RU003682"/>
    </source>
</evidence>
<evidence type="ECO:0000313" key="8">
    <source>
        <dbReference type="Proteomes" id="UP000318447"/>
    </source>
</evidence>
<reference evidence="4 6" key="1">
    <citation type="journal article" date="2011" name="Genome Res.">
        <title>Whole genome sequencing of multiple Leishmania donovani clinical isolates provides insights into population structure and mechanisms of drug resistance.</title>
        <authorList>
            <person name="Downing T."/>
            <person name="Imamura H."/>
            <person name="Decuypere S."/>
            <person name="Clark T.G."/>
            <person name="Coombs G.H."/>
            <person name="Cotton J.A."/>
            <person name="Hilley J.D."/>
            <person name="de Doncker S."/>
            <person name="Maes I."/>
            <person name="Mottram J.C."/>
            <person name="Quail M.A."/>
            <person name="Rijal S."/>
            <person name="Sanders M."/>
            <person name="Schonian G."/>
            <person name="Stark O."/>
            <person name="Sundar S."/>
            <person name="Vanaerschot M."/>
            <person name="Hertz-Fowler C."/>
            <person name="Dujardin J.C."/>
            <person name="Berriman M."/>
        </authorList>
    </citation>
    <scope>NUCLEOTIDE SEQUENCE [LARGE SCALE GENOMIC DNA]</scope>
    <source>
        <strain evidence="4 6">BPK282A1</strain>
    </source>
</reference>
<reference evidence="6" key="3">
    <citation type="submission" date="2011-02" db="EMBL/GenBank/DDBJ databases">
        <title>Whole genome sequencing of Leishmania donovani clinical lines reveals dynamic variation related to drug resistance.</title>
        <authorList>
            <person name="Downing T."/>
            <person name="Imamura H."/>
            <person name="Sanders M."/>
            <person name="Decuypere S."/>
            <person name="Hertz-Fowler C."/>
            <person name="Clark T.G."/>
            <person name="Rijal S."/>
            <person name="Sundar S."/>
            <person name="Quail M.A."/>
            <person name="De Doncker S."/>
            <person name="Maes I."/>
            <person name="Vanaerschot M."/>
            <person name="Stark O."/>
            <person name="Schonian G."/>
            <person name="Dujardin J.C."/>
            <person name="Berriman M."/>
        </authorList>
    </citation>
    <scope>NUCLEOTIDE SEQUENCE [LARGE SCALE GENOMIC DNA]</scope>
    <source>
        <strain evidence="6">BPK282A1</strain>
    </source>
</reference>
<dbReference type="RefSeq" id="XP_003859663.1">
    <property type="nucleotide sequence ID" value="XM_003859615.1"/>
</dbReference>
<dbReference type="AlphaFoldDB" id="A0A3S7WTT4"/>
<organism evidence="3 7">
    <name type="scientific">Leishmania donovani</name>
    <dbReference type="NCBI Taxonomy" id="5661"/>
    <lineage>
        <taxon>Eukaryota</taxon>
        <taxon>Discoba</taxon>
        <taxon>Euglenozoa</taxon>
        <taxon>Kinetoplastea</taxon>
        <taxon>Metakinetoplastina</taxon>
        <taxon>Trypanosomatida</taxon>
        <taxon>Trypanosomatidae</taxon>
        <taxon>Leishmaniinae</taxon>
        <taxon>Leishmania</taxon>
    </lineage>
</organism>
<dbReference type="GO" id="GO:0016491">
    <property type="term" value="F:oxidoreductase activity"/>
    <property type="evidence" value="ECO:0007669"/>
    <property type="project" value="UniProtKB-KW"/>
</dbReference>
<feature type="domain" description="Fe2OG dioxygenase" evidence="2">
    <location>
        <begin position="115"/>
        <end position="278"/>
    </location>
</feature>
<accession>E9BCH9</accession>
<dbReference type="VEuPathDB" id="TriTrypDB:LDHU3_15.1720"/>
<evidence type="ECO:0000313" key="7">
    <source>
        <dbReference type="Proteomes" id="UP000274082"/>
    </source>
</evidence>
<evidence type="ECO:0000259" key="2">
    <source>
        <dbReference type="PROSITE" id="PS51471"/>
    </source>
</evidence>
<reference evidence="4" key="2">
    <citation type="submission" date="2011-01" db="EMBL/GenBank/DDBJ databases">
        <authorList>
            <person name="Zhao B.P."/>
            <person name="Ren Z.A."/>
            <person name="Li C.D."/>
        </authorList>
    </citation>
    <scope>NUCLEOTIDE SEQUENCE</scope>
    <source>
        <strain evidence="4">BPK282A1</strain>
    </source>
</reference>
<dbReference type="Proteomes" id="UP000274082">
    <property type="component" value="Chromosome 15"/>
</dbReference>
<dbReference type="Proteomes" id="UP000318447">
    <property type="component" value="Unassembled WGS sequence"/>
</dbReference>
<dbReference type="EMBL" id="FR799602">
    <property type="protein sequence ID" value="CBZ32955.1"/>
    <property type="molecule type" value="Genomic_DNA"/>
</dbReference>
<gene>
    <name evidence="5" type="ORF">CGC21_1300</name>
    <name evidence="4" type="ORF">LDBPK_151400</name>
    <name evidence="3" type="ORF">LdCL_150019300</name>
</gene>
<name>A0A3S7WTT4_LEIDO</name>
<dbReference type="OrthoDB" id="272890at2759"/>
<dbReference type="PROSITE" id="PS51471">
    <property type="entry name" value="FE2OG_OXY"/>
    <property type="match status" value="1"/>
</dbReference>
<protein>
    <submittedName>
        <fullName evidence="5">2OG-Fe(II) oxygenase family protein</fullName>
    </submittedName>
    <submittedName>
        <fullName evidence="3">2OG-Fe(II) oxygenase superfamily, putative</fullName>
    </submittedName>
</protein>
<keyword evidence="1" id="KW-0408">Iron</keyword>
<dbReference type="OMA" id="HHMYEAN"/>
<dbReference type="GeneID" id="13393044"/>
<keyword evidence="7" id="KW-1185">Reference proteome</keyword>
<comment type="similarity">
    <text evidence="1">Belongs to the iron/ascorbate-dependent oxidoreductase family.</text>
</comment>
<keyword evidence="1" id="KW-0479">Metal-binding</keyword>
<dbReference type="SUPFAM" id="SSF51197">
    <property type="entry name" value="Clavaminate synthase-like"/>
    <property type="match status" value="1"/>
</dbReference>
<accession>A0A3S7WTT4</accession>
<sequence length="304" mass="32312">MKRWRTANLFTPAEVQHAFAALHRNAETLYGVSGTSSPLRPFVRRRGGARGHRRDHIELPLHHMYEASTVYEQLPVEVRLICGGLHEAALSYAQEALRERGVSSAARDEILSNLGRNSVLRVLRYPAGSGCRPHVDPGLCTALLVGSAGGLEVSTTDAVLTPFASRPGCNTAHVTSSPTSMRGEASNMPGTLPHWEPVLTAHTGAAVVMAGNMLGAVSGGALPGVLHRVRRDWVAEIPRTDGQRSPSLHAACVVGGADAETHAGSGVFRFNVIVELRPAYAKRWYTATSGQPPLPSASSPSSLA</sequence>
<dbReference type="KEGG" id="ldo:LDBPK_151400"/>
<dbReference type="InterPro" id="IPR027443">
    <property type="entry name" value="IPNS-like_sf"/>
</dbReference>
<evidence type="ECO:0000313" key="5">
    <source>
        <dbReference type="EMBL" id="TPP47678.1"/>
    </source>
</evidence>
<keyword evidence="1" id="KW-0560">Oxidoreductase</keyword>
<reference evidence="8" key="6">
    <citation type="submission" date="2019-02" db="EMBL/GenBank/DDBJ databases">
        <title>FDA dAtabase for Regulatory Grade micrObial Sequences (FDA-ARGOS): Supporting development and validation of Infectious Disease Dx tests.</title>
        <authorList>
            <person name="Duncan R."/>
            <person name="Fisher C."/>
            <person name="Tallon L."/>
            <person name="Sadzewicz L."/>
            <person name="Sengamalay N."/>
            <person name="Ott S."/>
            <person name="Godinez A."/>
            <person name="Nagaraj S."/>
            <person name="Vavikolanu K."/>
            <person name="Nadendla S."/>
            <person name="Aluvathingal J."/>
            <person name="Sichtig H."/>
        </authorList>
    </citation>
    <scope>NUCLEOTIDE SEQUENCE [LARGE SCALE GENOMIC DNA]</scope>
    <source>
        <strain evidence="8">FDAARGOS_361</strain>
    </source>
</reference>
<dbReference type="VEuPathDB" id="TriTrypDB:LdBPK_151400.1"/>
<reference evidence="5" key="5">
    <citation type="submission" date="2019-02" db="EMBL/GenBank/DDBJ databases">
        <title>FDA dAtabase for Regulatory Grade micrObial Sequences (FDA-ARGOS): Supporting development and validation of Infectious Disease Dx tests.</title>
        <authorList>
            <person name="Duncan R."/>
            <person name="Fisher C."/>
            <person name="Tallon L.J."/>
            <person name="Sadzewicz L."/>
            <person name="Sengamalay N."/>
            <person name="Ott S."/>
            <person name="Godinez A."/>
            <person name="Nagaraj S."/>
            <person name="Nadendla S."/>
            <person name="Sichtig H."/>
        </authorList>
    </citation>
    <scope>NUCLEOTIDE SEQUENCE</scope>
    <source>
        <strain evidence="5">FDAARGOS_361</strain>
    </source>
</reference>
<dbReference type="Gene3D" id="2.60.120.330">
    <property type="entry name" value="B-lactam Antibiotic, Isopenicillin N Synthase, Chain"/>
    <property type="match status" value="1"/>
</dbReference>
<dbReference type="InterPro" id="IPR005123">
    <property type="entry name" value="Oxoglu/Fe-dep_dioxygenase_dom"/>
</dbReference>
<dbReference type="EMBL" id="CP029514">
    <property type="protein sequence ID" value="AYU77552.1"/>
    <property type="molecule type" value="Genomic_DNA"/>
</dbReference>
<evidence type="ECO:0000313" key="6">
    <source>
        <dbReference type="Proteomes" id="UP000008980"/>
    </source>
</evidence>